<proteinExistence type="predicted"/>
<protein>
    <submittedName>
        <fullName evidence="1">Uncharacterized protein</fullName>
    </submittedName>
</protein>
<accession>A0A9Q4ZIM1</accession>
<organism evidence="1 2">
    <name type="scientific">Rhodococcus hoagii</name>
    <name type="common">Corynebacterium equii</name>
    <dbReference type="NCBI Taxonomy" id="43767"/>
    <lineage>
        <taxon>Bacteria</taxon>
        <taxon>Bacillati</taxon>
        <taxon>Actinomycetota</taxon>
        <taxon>Actinomycetes</taxon>
        <taxon>Mycobacteriales</taxon>
        <taxon>Nocardiaceae</taxon>
        <taxon>Prescottella</taxon>
    </lineage>
</organism>
<comment type="caution">
    <text evidence="1">The sequence shown here is derived from an EMBL/GenBank/DDBJ whole genome shotgun (WGS) entry which is preliminary data.</text>
</comment>
<name>A0A9Q4ZIM1_RHOHA</name>
<reference evidence="1" key="1">
    <citation type="journal article" date="2020" name="Environ. Microbiol.">
        <title>The novel and transferable erm(51) gene confers Macrolides, Lincosamides, and Streptogramins B (MLSB) resistance to clonal Rhodococcus equi in the environment.</title>
        <authorList>
            <person name="Huber L."/>
            <person name="Giguere S."/>
            <person name="Slovis N.M."/>
            <person name="Alvarez-Narvaez S."/>
            <person name="Hart K.A."/>
            <person name="Greiter M."/>
            <person name="Morris E.R.A."/>
            <person name="Cohen N.D."/>
        </authorList>
    </citation>
    <scope>NUCLEOTIDE SEQUENCE</scope>
    <source>
        <strain evidence="1">Lh_116_1</strain>
    </source>
</reference>
<dbReference type="Proteomes" id="UP000603463">
    <property type="component" value="Unassembled WGS sequence"/>
</dbReference>
<evidence type="ECO:0000313" key="1">
    <source>
        <dbReference type="EMBL" id="NKT77226.1"/>
    </source>
</evidence>
<sequence>MTSIEVQWYDRQGQPISGEVAGAMLANGDDFVKRTQIGDGADLRKSFTVSTIWMGVDIELGEYPQPMIFQTSVFDRKVRVADVGTATEEAALQAHAAMIEEYSRRLIDPIAVDDD</sequence>
<dbReference type="AlphaFoldDB" id="A0A9Q4ZIM1"/>
<dbReference type="EMBL" id="WVBC01000002">
    <property type="protein sequence ID" value="NKT77226.1"/>
    <property type="molecule type" value="Genomic_DNA"/>
</dbReference>
<evidence type="ECO:0000313" key="2">
    <source>
        <dbReference type="Proteomes" id="UP000603463"/>
    </source>
</evidence>
<gene>
    <name evidence="1" type="ORF">GS882_03190</name>
</gene>